<evidence type="ECO:0000256" key="3">
    <source>
        <dbReference type="ARBA" id="ARBA00022980"/>
    </source>
</evidence>
<keyword evidence="5" id="KW-0479">Metal-binding</keyword>
<dbReference type="EMBL" id="LFWZ01000051">
    <property type="protein sequence ID" value="KON29793.1"/>
    <property type="molecule type" value="Genomic_DNA"/>
</dbReference>
<accession>A0A0M0BML7</accession>
<dbReference type="InterPro" id="IPR011332">
    <property type="entry name" value="Ribosomal_zn-bd"/>
</dbReference>
<feature type="zinc finger region" description="C4-type" evidence="5">
    <location>
        <begin position="21"/>
        <end position="43"/>
    </location>
</feature>
<dbReference type="PANTHER" id="PTHR11594">
    <property type="entry name" value="40S RIBOSOMAL PROTEIN S27"/>
    <property type="match status" value="1"/>
</dbReference>
<dbReference type="GO" id="GO:0008270">
    <property type="term" value="F:zinc ion binding"/>
    <property type="evidence" value="ECO:0007669"/>
    <property type="project" value="UniProtKB-UniRule"/>
</dbReference>
<keyword evidence="4 5" id="KW-0687">Ribonucleoprotein</keyword>
<reference evidence="6 7" key="1">
    <citation type="submission" date="2015-06" db="EMBL/GenBank/DDBJ databases">
        <title>New insights into the roles of widespread benthic archaea in carbon and nitrogen cycling.</title>
        <authorList>
            <person name="Lazar C.S."/>
            <person name="Baker B.J."/>
            <person name="Seitz K.W."/>
            <person name="Hyde A.S."/>
            <person name="Dick G.J."/>
            <person name="Hinrichs K.-U."/>
            <person name="Teske A.P."/>
        </authorList>
    </citation>
    <scope>NUCLEOTIDE SEQUENCE [LARGE SCALE GENOMIC DNA]</scope>
    <source>
        <strain evidence="6">DG-45</strain>
    </source>
</reference>
<sequence>MAVEWDELIPRPASRFLRVRCRSCMGEQIIFSHTTHVIKCRACGEVLAEPRGGKAKISGLVVSVLG</sequence>
<comment type="caution">
    <text evidence="6">The sequence shown here is derived from an EMBL/GenBank/DDBJ whole genome shotgun (WGS) entry which is preliminary data.</text>
</comment>
<evidence type="ECO:0000313" key="6">
    <source>
        <dbReference type="EMBL" id="KON29793.1"/>
    </source>
</evidence>
<organism evidence="6 7">
    <name type="scientific">miscellaneous Crenarchaeota group-15 archaeon DG-45</name>
    <dbReference type="NCBI Taxonomy" id="1685127"/>
    <lineage>
        <taxon>Archaea</taxon>
        <taxon>Candidatus Bathyarchaeota</taxon>
        <taxon>MCG-15</taxon>
    </lineage>
</organism>
<proteinExistence type="inferred from homology"/>
<gene>
    <name evidence="5 6" type="primary">rps27e</name>
    <name evidence="6" type="ORF">AC482_05530</name>
</gene>
<keyword evidence="3 5" id="KW-0689">Ribosomal protein</keyword>
<name>A0A0M0BML7_9ARCH</name>
<dbReference type="Proteomes" id="UP000037210">
    <property type="component" value="Unassembled WGS sequence"/>
</dbReference>
<evidence type="ECO:0000313" key="7">
    <source>
        <dbReference type="Proteomes" id="UP000037210"/>
    </source>
</evidence>
<comment type="subunit">
    <text evidence="5">Part of the 30S ribosomal subunit.</text>
</comment>
<feature type="binding site" evidence="5">
    <location>
        <position position="40"/>
    </location>
    <ligand>
        <name>Zn(2+)</name>
        <dbReference type="ChEBI" id="CHEBI:29105"/>
    </ligand>
</feature>
<dbReference type="HAMAP" id="MF_00371">
    <property type="entry name" value="Ribosomal_eS27"/>
    <property type="match status" value="1"/>
</dbReference>
<evidence type="ECO:0000256" key="5">
    <source>
        <dbReference type="HAMAP-Rule" id="MF_00371"/>
    </source>
</evidence>
<keyword evidence="5" id="KW-0863">Zinc-finger</keyword>
<evidence type="ECO:0000256" key="1">
    <source>
        <dbReference type="ARBA" id="ARBA00010919"/>
    </source>
</evidence>
<protein>
    <recommendedName>
        <fullName evidence="5">Small ribosomal subunit protein eS27</fullName>
    </recommendedName>
</protein>
<comment type="similarity">
    <text evidence="1 5">Belongs to the eukaryotic ribosomal protein eS27 family.</text>
</comment>
<comment type="cofactor">
    <cofactor evidence="5">
        <name>Zn(2+)</name>
        <dbReference type="ChEBI" id="CHEBI:29105"/>
    </cofactor>
    <text evidence="5">Binds 1 zinc ion per subunit.</text>
</comment>
<dbReference type="GO" id="GO:0006412">
    <property type="term" value="P:translation"/>
    <property type="evidence" value="ECO:0007669"/>
    <property type="project" value="UniProtKB-UniRule"/>
</dbReference>
<dbReference type="NCBIfam" id="NF001629">
    <property type="entry name" value="PRK00415.1"/>
    <property type="match status" value="1"/>
</dbReference>
<dbReference type="InterPro" id="IPR000592">
    <property type="entry name" value="Ribosomal_eS27"/>
</dbReference>
<dbReference type="SUPFAM" id="SSF57829">
    <property type="entry name" value="Zn-binding ribosomal proteins"/>
    <property type="match status" value="1"/>
</dbReference>
<dbReference type="Pfam" id="PF01667">
    <property type="entry name" value="Ribosomal_S27e"/>
    <property type="match status" value="1"/>
</dbReference>
<dbReference type="InterPro" id="IPR023407">
    <property type="entry name" value="Ribosomal_eS27_Zn-bd_dom_sf"/>
</dbReference>
<dbReference type="Gene3D" id="2.20.25.100">
    <property type="entry name" value="Zn-binding ribosomal proteins"/>
    <property type="match status" value="1"/>
</dbReference>
<dbReference type="AlphaFoldDB" id="A0A0M0BML7"/>
<dbReference type="GO" id="GO:0005840">
    <property type="term" value="C:ribosome"/>
    <property type="evidence" value="ECO:0007669"/>
    <property type="project" value="UniProtKB-KW"/>
</dbReference>
<feature type="binding site" evidence="5">
    <location>
        <position position="21"/>
    </location>
    <ligand>
        <name>Zn(2+)</name>
        <dbReference type="ChEBI" id="CHEBI:29105"/>
    </ligand>
</feature>
<dbReference type="GO" id="GO:1990904">
    <property type="term" value="C:ribonucleoprotein complex"/>
    <property type="evidence" value="ECO:0007669"/>
    <property type="project" value="UniProtKB-KW"/>
</dbReference>
<feature type="binding site" evidence="5">
    <location>
        <position position="24"/>
    </location>
    <ligand>
        <name>Zn(2+)</name>
        <dbReference type="ChEBI" id="CHEBI:29105"/>
    </ligand>
</feature>
<keyword evidence="2 5" id="KW-0862">Zinc</keyword>
<dbReference type="GO" id="GO:0003735">
    <property type="term" value="F:structural constituent of ribosome"/>
    <property type="evidence" value="ECO:0007669"/>
    <property type="project" value="InterPro"/>
</dbReference>
<evidence type="ECO:0000256" key="4">
    <source>
        <dbReference type="ARBA" id="ARBA00023274"/>
    </source>
</evidence>
<evidence type="ECO:0000256" key="2">
    <source>
        <dbReference type="ARBA" id="ARBA00022833"/>
    </source>
</evidence>
<feature type="binding site" evidence="5">
    <location>
        <position position="43"/>
    </location>
    <ligand>
        <name>Zn(2+)</name>
        <dbReference type="ChEBI" id="CHEBI:29105"/>
    </ligand>
</feature>